<organism evidence="1 2">
    <name type="scientific">Symbiodinium pilosum</name>
    <name type="common">Dinoflagellate</name>
    <dbReference type="NCBI Taxonomy" id="2952"/>
    <lineage>
        <taxon>Eukaryota</taxon>
        <taxon>Sar</taxon>
        <taxon>Alveolata</taxon>
        <taxon>Dinophyceae</taxon>
        <taxon>Suessiales</taxon>
        <taxon>Symbiodiniaceae</taxon>
        <taxon>Symbiodinium</taxon>
    </lineage>
</organism>
<keyword evidence="2" id="KW-1185">Reference proteome</keyword>
<gene>
    <name evidence="1" type="primary">Cht2</name>
    <name evidence="1" type="ORF">SPIL2461_LOCUS9600</name>
</gene>
<evidence type="ECO:0000313" key="2">
    <source>
        <dbReference type="Proteomes" id="UP000649617"/>
    </source>
</evidence>
<protein>
    <submittedName>
        <fullName evidence="1">Cht2 protein</fullName>
    </submittedName>
</protein>
<dbReference type="EMBL" id="CAJNIZ010016914">
    <property type="protein sequence ID" value="CAE7391392.1"/>
    <property type="molecule type" value="Genomic_DNA"/>
</dbReference>
<evidence type="ECO:0000313" key="1">
    <source>
        <dbReference type="EMBL" id="CAE7391392.1"/>
    </source>
</evidence>
<dbReference type="Proteomes" id="UP000649617">
    <property type="component" value="Unassembled WGS sequence"/>
</dbReference>
<reference evidence="1" key="1">
    <citation type="submission" date="2021-02" db="EMBL/GenBank/DDBJ databases">
        <authorList>
            <person name="Dougan E. K."/>
            <person name="Rhodes N."/>
            <person name="Thang M."/>
            <person name="Chan C."/>
        </authorList>
    </citation>
    <scope>NUCLEOTIDE SEQUENCE</scope>
</reference>
<proteinExistence type="predicted"/>
<dbReference type="AlphaFoldDB" id="A0A812Q459"/>
<comment type="caution">
    <text evidence="1">The sequence shown here is derived from an EMBL/GenBank/DDBJ whole genome shotgun (WGS) entry which is preliminary data.</text>
</comment>
<sequence>MLMAAWYAVWSLFRRTCGKKLKDHQLQIRCAVFGVLSVLALRKNPVSPVVVVGSLLCRAASTLTDDPLLYYLGYAFTGSLFQGISHGIAREEATLVALQRQGEQAKLRYEWAHVTYFPALLFHTVQDAASRRFKVS</sequence>
<accession>A0A812Q459</accession>
<name>A0A812Q459_SYMPI</name>
<dbReference type="OrthoDB" id="64137at2759"/>